<feature type="region of interest" description="Disordered" evidence="1">
    <location>
        <begin position="96"/>
        <end position="127"/>
    </location>
</feature>
<accession>A0AAW5PL99</accession>
<sequence>MMVKRVAVAFLVSLAMAAQASAAESSSSTDQFVTDANGDTDVIRRSQWSDFNGASVAVDQLLKSDGFGRLIYRYDEQTEATKLYHQAICESVGMTPSSGEGTAGGSASGWACEGESAEGELGHQRAPRSVDWVTTTAPSGQVPVGVTYHSPGQMRMQSSVGGQRRATVGVDNGRCTYTDVKHFSGAFTDSGQVFVACIVHQSRFVNTSMDVCIPRRCGSHRGTQFAR</sequence>
<dbReference type="AlphaFoldDB" id="A0AAW5PL99"/>
<evidence type="ECO:0000256" key="1">
    <source>
        <dbReference type="SAM" id="MobiDB-lite"/>
    </source>
</evidence>
<comment type="caution">
    <text evidence="3">The sequence shown here is derived from an EMBL/GenBank/DDBJ whole genome shotgun (WGS) entry which is preliminary data.</text>
</comment>
<evidence type="ECO:0000256" key="2">
    <source>
        <dbReference type="SAM" id="SignalP"/>
    </source>
</evidence>
<name>A0AAW5PL99_9GAMM</name>
<feature type="chain" id="PRO_5043386372" description="Secreted protein" evidence="2">
    <location>
        <begin position="23"/>
        <end position="227"/>
    </location>
</feature>
<keyword evidence="2" id="KW-0732">Signal</keyword>
<evidence type="ECO:0000313" key="3">
    <source>
        <dbReference type="EMBL" id="MCS4281120.1"/>
    </source>
</evidence>
<dbReference type="Proteomes" id="UP001320691">
    <property type="component" value="Unassembled WGS sequence"/>
</dbReference>
<evidence type="ECO:0000313" key="4">
    <source>
        <dbReference type="Proteomes" id="UP001320691"/>
    </source>
</evidence>
<protein>
    <recommendedName>
        <fullName evidence="5">Secreted protein</fullName>
    </recommendedName>
</protein>
<reference evidence="3" key="1">
    <citation type="submission" date="2022-08" db="EMBL/GenBank/DDBJ databases">
        <title>Genomic analyses of the natural microbiome of Caenorhabditis elegans.</title>
        <authorList>
            <person name="Samuel B."/>
        </authorList>
    </citation>
    <scope>NUCLEOTIDE SEQUENCE</scope>
    <source>
        <strain evidence="3">BIGb0277</strain>
    </source>
</reference>
<feature type="signal peptide" evidence="2">
    <location>
        <begin position="1"/>
        <end position="22"/>
    </location>
</feature>
<gene>
    <name evidence="3" type="ORF">M2412_003136</name>
</gene>
<proteinExistence type="predicted"/>
<dbReference type="EMBL" id="JANUEK010000008">
    <property type="protein sequence ID" value="MCS4281120.1"/>
    <property type="molecule type" value="Genomic_DNA"/>
</dbReference>
<evidence type="ECO:0008006" key="5">
    <source>
        <dbReference type="Google" id="ProtNLM"/>
    </source>
</evidence>
<organism evidence="3 4">
    <name type="scientific">Stenotrophomonas rhizophila</name>
    <dbReference type="NCBI Taxonomy" id="216778"/>
    <lineage>
        <taxon>Bacteria</taxon>
        <taxon>Pseudomonadati</taxon>
        <taxon>Pseudomonadota</taxon>
        <taxon>Gammaproteobacteria</taxon>
        <taxon>Lysobacterales</taxon>
        <taxon>Lysobacteraceae</taxon>
        <taxon>Stenotrophomonas</taxon>
    </lineage>
</organism>